<dbReference type="EMBL" id="LQQC01000010">
    <property type="protein sequence ID" value="KXZ58258.1"/>
    <property type="molecule type" value="Genomic_DNA"/>
</dbReference>
<evidence type="ECO:0000256" key="1">
    <source>
        <dbReference type="SAM" id="MobiDB-lite"/>
    </source>
</evidence>
<feature type="region of interest" description="Disordered" evidence="1">
    <location>
        <begin position="1"/>
        <end position="25"/>
    </location>
</feature>
<keyword evidence="2" id="KW-0472">Membrane</keyword>
<evidence type="ECO:0000313" key="4">
    <source>
        <dbReference type="EMBL" id="PKY71321.1"/>
    </source>
</evidence>
<keyword evidence="2" id="KW-1133">Transmembrane helix</keyword>
<feature type="compositionally biased region" description="Basic residues" evidence="1">
    <location>
        <begin position="237"/>
        <end position="246"/>
    </location>
</feature>
<dbReference type="Proteomes" id="UP000243589">
    <property type="component" value="Unassembled WGS sequence"/>
</dbReference>
<evidence type="ECO:0000313" key="6">
    <source>
        <dbReference type="Proteomes" id="UP000243589"/>
    </source>
</evidence>
<evidence type="ECO:0000313" key="3">
    <source>
        <dbReference type="EMBL" id="KXZ58258.1"/>
    </source>
</evidence>
<gene>
    <name evidence="3" type="ORF">Bravens_01296</name>
    <name evidence="4" type="ORF">CYJ40_01250</name>
</gene>
<dbReference type="InterPro" id="IPR025445">
    <property type="entry name" value="DUF4191"/>
</dbReference>
<feature type="transmembrane region" description="Helical" evidence="2">
    <location>
        <begin position="70"/>
        <end position="91"/>
    </location>
</feature>
<dbReference type="EMBL" id="PKGO01000001">
    <property type="protein sequence ID" value="PKY71321.1"/>
    <property type="molecule type" value="Genomic_DNA"/>
</dbReference>
<dbReference type="RefSeq" id="WP_062021525.1">
    <property type="nucleotide sequence ID" value="NZ_LQQC01000010.1"/>
</dbReference>
<reference evidence="4 5" key="2">
    <citation type="submission" date="2017-12" db="EMBL/GenBank/DDBJ databases">
        <title>Phylogenetic diversity of female urinary microbiome.</title>
        <authorList>
            <person name="Thomas-White K."/>
            <person name="Wolfe A.J."/>
        </authorList>
    </citation>
    <scope>NUCLEOTIDE SEQUENCE [LARGE SCALE GENOMIC DNA]</scope>
    <source>
        <strain evidence="4 5">UMB0426</strain>
    </source>
</reference>
<accession>A0A150H8S7</accession>
<keyword evidence="6" id="KW-1185">Reference proteome</keyword>
<evidence type="ECO:0000256" key="2">
    <source>
        <dbReference type="SAM" id="Phobius"/>
    </source>
</evidence>
<dbReference type="Proteomes" id="UP000242755">
    <property type="component" value="Unassembled WGS sequence"/>
</dbReference>
<name>A0A150H8S7_9MICO</name>
<feature type="region of interest" description="Disordered" evidence="1">
    <location>
        <begin position="221"/>
        <end position="246"/>
    </location>
</feature>
<dbReference type="PATRIC" id="fig|479117.4.peg.1291"/>
<sequence length="246" mass="27213">MSQTEEPRRRGLFRRRPKDPSKPGRIGQMRQVFKLARKHFPAVPWLMLAAILGLGGIGFLVGFFLLPPVWLWTIIGLLGGLTLAIFILGRYAETAAFAEMKDQPGAYGAVLNTVRRSWLADDQPVAGDPRTKDLVFRATGRGGVVLVSEGPAGRVSKLLAKEQKRHERILPSVPVHVIQGGEGKNQVPMNRLVSTVYKLPKKLTKAEVLQVRKRLAALGTMSTNQPIPKGIDPNRARPNRRALRGR</sequence>
<keyword evidence="2" id="KW-0812">Transmembrane</keyword>
<reference evidence="3 6" key="1">
    <citation type="submission" date="2016-01" db="EMBL/GenBank/DDBJ databases">
        <title>Use of Whole Genome Sequencing to ascertain that Brevibacterium massiliense (Roux, Raoult 2009) is a later heterotypic synonym of Brevibacterium ravenspurgense (Mages 2008).</title>
        <authorList>
            <person name="Bernier A.-M."/>
            <person name="Burdz T."/>
            <person name="Huynh C."/>
            <person name="Pachecho A.L."/>
            <person name="Wiebe D."/>
            <person name="Bonner C."/>
            <person name="Bernard K."/>
        </authorList>
    </citation>
    <scope>NUCLEOTIDE SEQUENCE [LARGE SCALE GENOMIC DNA]</scope>
    <source>
        <strain evidence="3 6">CCUG56047</strain>
    </source>
</reference>
<proteinExistence type="predicted"/>
<feature type="transmembrane region" description="Helical" evidence="2">
    <location>
        <begin position="43"/>
        <end position="64"/>
    </location>
</feature>
<comment type="caution">
    <text evidence="3">The sequence shown here is derived from an EMBL/GenBank/DDBJ whole genome shotgun (WGS) entry which is preliminary data.</text>
</comment>
<dbReference type="Pfam" id="PF13829">
    <property type="entry name" value="DUF4191"/>
    <property type="match status" value="1"/>
</dbReference>
<evidence type="ECO:0000313" key="5">
    <source>
        <dbReference type="Proteomes" id="UP000242755"/>
    </source>
</evidence>
<organism evidence="3 6">
    <name type="scientific">Brevibacterium ravenspurgense</name>
    <dbReference type="NCBI Taxonomy" id="479117"/>
    <lineage>
        <taxon>Bacteria</taxon>
        <taxon>Bacillati</taxon>
        <taxon>Actinomycetota</taxon>
        <taxon>Actinomycetes</taxon>
        <taxon>Micrococcales</taxon>
        <taxon>Brevibacteriaceae</taxon>
        <taxon>Brevibacterium</taxon>
    </lineage>
</organism>
<protein>
    <submittedName>
        <fullName evidence="4">DUF4191 domain-containing protein</fullName>
    </submittedName>
</protein>
<dbReference type="STRING" id="1176165.GCA_001584405_00979"/>
<dbReference type="AlphaFoldDB" id="A0A150H8S7"/>